<proteinExistence type="predicted"/>
<organism evidence="1 2">
    <name type="scientific">Gulo gulo</name>
    <name type="common">Wolverine</name>
    <name type="synonym">Gluton</name>
    <dbReference type="NCBI Taxonomy" id="48420"/>
    <lineage>
        <taxon>Eukaryota</taxon>
        <taxon>Metazoa</taxon>
        <taxon>Chordata</taxon>
        <taxon>Craniata</taxon>
        <taxon>Vertebrata</taxon>
        <taxon>Euteleostomi</taxon>
        <taxon>Mammalia</taxon>
        <taxon>Eutheria</taxon>
        <taxon>Laurasiatheria</taxon>
        <taxon>Carnivora</taxon>
        <taxon>Caniformia</taxon>
        <taxon>Musteloidea</taxon>
        <taxon>Mustelidae</taxon>
        <taxon>Guloninae</taxon>
        <taxon>Gulo</taxon>
    </lineage>
</organism>
<name>A0A9X9LVG7_GULGU</name>
<evidence type="ECO:0000313" key="2">
    <source>
        <dbReference type="Proteomes" id="UP000269945"/>
    </source>
</evidence>
<comment type="caution">
    <text evidence="1">The sequence shown here is derived from an EMBL/GenBank/DDBJ whole genome shotgun (WGS) entry which is preliminary data.</text>
</comment>
<dbReference type="EMBL" id="CYRY02021258">
    <property type="protein sequence ID" value="VCW97289.1"/>
    <property type="molecule type" value="Genomic_DNA"/>
</dbReference>
<keyword evidence="2" id="KW-1185">Reference proteome</keyword>
<dbReference type="AlphaFoldDB" id="A0A9X9LVG7"/>
<sequence length="29" mass="3474">MWPRQLTRTIWSQPTTTFLKESVSRVPKV</sequence>
<reference evidence="1 2" key="1">
    <citation type="submission" date="2018-10" db="EMBL/GenBank/DDBJ databases">
        <authorList>
            <person name="Ekblom R."/>
            <person name="Jareborg N."/>
        </authorList>
    </citation>
    <scope>NUCLEOTIDE SEQUENCE [LARGE SCALE GENOMIC DNA]</scope>
    <source>
        <tissue evidence="1">Muscle</tissue>
    </source>
</reference>
<accession>A0A9X9LVG7</accession>
<protein>
    <submittedName>
        <fullName evidence="1">Uncharacterized protein</fullName>
    </submittedName>
</protein>
<dbReference type="Proteomes" id="UP000269945">
    <property type="component" value="Unassembled WGS sequence"/>
</dbReference>
<gene>
    <name evidence="1" type="ORF">BN2614_LOCUS1</name>
</gene>
<evidence type="ECO:0000313" key="1">
    <source>
        <dbReference type="EMBL" id="VCW97289.1"/>
    </source>
</evidence>